<feature type="binding site" evidence="3">
    <location>
        <position position="63"/>
    </location>
    <ligand>
        <name>L-tryptophan</name>
        <dbReference type="ChEBI" id="CHEBI:57912"/>
    </ligand>
</feature>
<gene>
    <name evidence="4" type="ORF">CC80DRAFT_376356</name>
</gene>
<evidence type="ECO:0000313" key="5">
    <source>
        <dbReference type="Proteomes" id="UP000800035"/>
    </source>
</evidence>
<sequence>LWYRDIAPLLQTMISSAKYPSDVLEAHMRFFKATVCTSFGPHPDVTAKKPFKSYMNDDHTPIELSWSWKKTLATSGEKVLPKVRYSVEPIGEHAGSKKDVWNQEAPERFLRGLKSSGEVDVDFKLYDYFREAVLNFKASTTVDQSVTEASSQFLAIELAATGKMRTKAYFMPPGKGEAQFHTIVRAVEKYPETGSLLLKALDLVKSAGPSQPGETAPMLAVDCIDPQEARIKIYIRKNATSVSSVIATLETSGSKLGETQRSLLRDIWRSVLSLDHTSISADTDELPLNTHNTAGMIYHFDLRLNSSAPKVKVYIPVKHYGKNDLEVARGLSGWLERNGMGLREGNYLDAVERMCVHRRLEAGRGFQTYVSVAFEGEDVGVTVYLQPEVY</sequence>
<dbReference type="PANTHER" id="PTHR40627:SF4">
    <property type="entry name" value="PRENYLTRANSFERASE ASQH1-RELATED"/>
    <property type="match status" value="1"/>
</dbReference>
<dbReference type="PIRSF" id="PIRSF000509">
    <property type="entry name" value="Trp_DMAT"/>
    <property type="match status" value="1"/>
</dbReference>
<feature type="non-terminal residue" evidence="4">
    <location>
        <position position="1"/>
    </location>
</feature>
<evidence type="ECO:0000256" key="2">
    <source>
        <dbReference type="ARBA" id="ARBA00022679"/>
    </source>
</evidence>
<feature type="binding site" evidence="3">
    <location>
        <position position="232"/>
    </location>
    <ligand>
        <name>dimethylallyl diphosphate</name>
        <dbReference type="ChEBI" id="CHEBI:57623"/>
    </ligand>
</feature>
<feature type="binding site" evidence="3">
    <location>
        <position position="384"/>
    </location>
    <ligand>
        <name>dimethylallyl diphosphate</name>
        <dbReference type="ChEBI" id="CHEBI:57623"/>
    </ligand>
</feature>
<keyword evidence="2 4" id="KW-0808">Transferase</keyword>
<accession>A0A6A5U8Y1</accession>
<evidence type="ECO:0000256" key="1">
    <source>
        <dbReference type="ARBA" id="ARBA00010209"/>
    </source>
</evidence>
<dbReference type="NCBIfam" id="TIGR03429">
    <property type="entry name" value="arom_pren_DMATS"/>
    <property type="match status" value="1"/>
</dbReference>
<feature type="binding site" evidence="3">
    <location>
        <position position="234"/>
    </location>
    <ligand>
        <name>dimethylallyl diphosphate</name>
        <dbReference type="ChEBI" id="CHEBI:57623"/>
    </ligand>
</feature>
<dbReference type="InterPro" id="IPR033964">
    <property type="entry name" value="ABBA"/>
</dbReference>
<dbReference type="CDD" id="cd13929">
    <property type="entry name" value="PT-DMATS_CymD"/>
    <property type="match status" value="1"/>
</dbReference>
<organism evidence="4 5">
    <name type="scientific">Byssothecium circinans</name>
    <dbReference type="NCBI Taxonomy" id="147558"/>
    <lineage>
        <taxon>Eukaryota</taxon>
        <taxon>Fungi</taxon>
        <taxon>Dikarya</taxon>
        <taxon>Ascomycota</taxon>
        <taxon>Pezizomycotina</taxon>
        <taxon>Dothideomycetes</taxon>
        <taxon>Pleosporomycetidae</taxon>
        <taxon>Pleosporales</taxon>
        <taxon>Massarineae</taxon>
        <taxon>Massarinaceae</taxon>
        <taxon>Byssothecium</taxon>
    </lineage>
</organism>
<dbReference type="GO" id="GO:0009820">
    <property type="term" value="P:alkaloid metabolic process"/>
    <property type="evidence" value="ECO:0007669"/>
    <property type="project" value="InterPro"/>
</dbReference>
<dbReference type="SFLD" id="SFLDS00036">
    <property type="entry name" value="Aromatic_Prenyltransferase"/>
    <property type="match status" value="1"/>
</dbReference>
<dbReference type="InterPro" id="IPR012148">
    <property type="entry name" value="ABBA_DMATS-like"/>
</dbReference>
<dbReference type="AlphaFoldDB" id="A0A6A5U8Y1"/>
<proteinExistence type="inferred from homology"/>
<evidence type="ECO:0000256" key="3">
    <source>
        <dbReference type="PIRSR" id="PIRSR000509-1"/>
    </source>
</evidence>
<dbReference type="PANTHER" id="PTHR40627">
    <property type="entry name" value="INDOLE PRENYLTRANSFERASE TDIB-RELATED"/>
    <property type="match status" value="1"/>
</dbReference>
<feature type="binding site" evidence="3">
    <location>
        <position position="84"/>
    </location>
    <ligand>
        <name>dimethylallyl diphosphate</name>
        <dbReference type="ChEBI" id="CHEBI:57623"/>
    </ligand>
</feature>
<dbReference type="Pfam" id="PF11991">
    <property type="entry name" value="Trp_DMAT"/>
    <property type="match status" value="1"/>
</dbReference>
<feature type="non-terminal residue" evidence="4">
    <location>
        <position position="390"/>
    </location>
</feature>
<reference evidence="4" key="1">
    <citation type="journal article" date="2020" name="Stud. Mycol.">
        <title>101 Dothideomycetes genomes: a test case for predicting lifestyles and emergence of pathogens.</title>
        <authorList>
            <person name="Haridas S."/>
            <person name="Albert R."/>
            <person name="Binder M."/>
            <person name="Bloem J."/>
            <person name="Labutti K."/>
            <person name="Salamov A."/>
            <person name="Andreopoulos B."/>
            <person name="Baker S."/>
            <person name="Barry K."/>
            <person name="Bills G."/>
            <person name="Bluhm B."/>
            <person name="Cannon C."/>
            <person name="Castanera R."/>
            <person name="Culley D."/>
            <person name="Daum C."/>
            <person name="Ezra D."/>
            <person name="Gonzalez J."/>
            <person name="Henrissat B."/>
            <person name="Kuo A."/>
            <person name="Liang C."/>
            <person name="Lipzen A."/>
            <person name="Lutzoni F."/>
            <person name="Magnuson J."/>
            <person name="Mondo S."/>
            <person name="Nolan M."/>
            <person name="Ohm R."/>
            <person name="Pangilinan J."/>
            <person name="Park H.-J."/>
            <person name="Ramirez L."/>
            <person name="Alfaro M."/>
            <person name="Sun H."/>
            <person name="Tritt A."/>
            <person name="Yoshinaga Y."/>
            <person name="Zwiers L.-H."/>
            <person name="Turgeon B."/>
            <person name="Goodwin S."/>
            <person name="Spatafora J."/>
            <person name="Crous P."/>
            <person name="Grigoriev I."/>
        </authorList>
    </citation>
    <scope>NUCLEOTIDE SEQUENCE</scope>
    <source>
        <strain evidence="4">CBS 675.92</strain>
    </source>
</reference>
<dbReference type="InterPro" id="IPR017795">
    <property type="entry name" value="ABBA_NscD-like"/>
</dbReference>
<dbReference type="Proteomes" id="UP000800035">
    <property type="component" value="Unassembled WGS sequence"/>
</dbReference>
<protein>
    <submittedName>
        <fullName evidence="4">Aromatic prenyltransferase</fullName>
    </submittedName>
</protein>
<feature type="binding site" evidence="3">
    <location>
        <position position="230"/>
    </location>
    <ligand>
        <name>dimethylallyl diphosphate</name>
        <dbReference type="ChEBI" id="CHEBI:57623"/>
    </ligand>
</feature>
<dbReference type="SFLD" id="SFLDG01162">
    <property type="entry name" value="I"/>
    <property type="match status" value="1"/>
</dbReference>
<dbReference type="EMBL" id="ML976982">
    <property type="protein sequence ID" value="KAF1960790.1"/>
    <property type="molecule type" value="Genomic_DNA"/>
</dbReference>
<evidence type="ECO:0000313" key="4">
    <source>
        <dbReference type="EMBL" id="KAF1960790.1"/>
    </source>
</evidence>
<comment type="similarity">
    <text evidence="1">Belongs to the tryptophan dimethylallyltransferase family.</text>
</comment>
<dbReference type="GO" id="GO:0016765">
    <property type="term" value="F:transferase activity, transferring alkyl or aryl (other than methyl) groups"/>
    <property type="evidence" value="ECO:0007669"/>
    <property type="project" value="InterPro"/>
</dbReference>
<keyword evidence="5" id="KW-1185">Reference proteome</keyword>
<feature type="binding site" evidence="3">
    <location>
        <position position="167"/>
    </location>
    <ligand>
        <name>dimethylallyl diphosphate</name>
        <dbReference type="ChEBI" id="CHEBI:57623"/>
    </ligand>
</feature>
<feature type="binding site" evidence="3">
    <location>
        <position position="314"/>
    </location>
    <ligand>
        <name>dimethylallyl diphosphate</name>
        <dbReference type="ChEBI" id="CHEBI:57623"/>
    </ligand>
</feature>
<dbReference type="OrthoDB" id="3354387at2759"/>
<name>A0A6A5U8Y1_9PLEO</name>
<feature type="binding site" evidence="3">
    <location>
        <position position="169"/>
    </location>
    <ligand>
        <name>dimethylallyl diphosphate</name>
        <dbReference type="ChEBI" id="CHEBI:57623"/>
    </ligand>
</feature>